<dbReference type="EMBL" id="LT828648">
    <property type="protein sequence ID" value="SLM49209.1"/>
    <property type="molecule type" value="Genomic_DNA"/>
</dbReference>
<dbReference type="PROSITE" id="PS51257">
    <property type="entry name" value="PROKAR_LIPOPROTEIN"/>
    <property type="match status" value="1"/>
</dbReference>
<feature type="region of interest" description="Disordered" evidence="1">
    <location>
        <begin position="315"/>
        <end position="340"/>
    </location>
</feature>
<organism evidence="3 4">
    <name type="scientific">Nitrospira japonica</name>
    <dbReference type="NCBI Taxonomy" id="1325564"/>
    <lineage>
        <taxon>Bacteria</taxon>
        <taxon>Pseudomonadati</taxon>
        <taxon>Nitrospirota</taxon>
        <taxon>Nitrospiria</taxon>
        <taxon>Nitrospirales</taxon>
        <taxon>Nitrospiraceae</taxon>
        <taxon>Nitrospira</taxon>
    </lineage>
</organism>
<dbReference type="Proteomes" id="UP000192042">
    <property type="component" value="Chromosome I"/>
</dbReference>
<protein>
    <recommendedName>
        <fullName evidence="5">Lipoprotein</fullName>
    </recommendedName>
</protein>
<dbReference type="RefSeq" id="WP_080887478.1">
    <property type="nucleotide sequence ID" value="NZ_LT828648.1"/>
</dbReference>
<feature type="chain" id="PRO_5013252505" description="Lipoprotein" evidence="2">
    <location>
        <begin position="23"/>
        <end position="340"/>
    </location>
</feature>
<accession>A0A1W1I8L9</accession>
<evidence type="ECO:0008006" key="5">
    <source>
        <dbReference type="Google" id="ProtNLM"/>
    </source>
</evidence>
<dbReference type="STRING" id="1325564.NSJP_3042"/>
<keyword evidence="4" id="KW-1185">Reference proteome</keyword>
<name>A0A1W1I8L9_9BACT</name>
<sequence length="340" mass="36448">MKYIPSCSLALCLLLTSSCGTLLPIDEETCVRSAAMPQKAHITGTKHQYVFQGTCHVARLRIDSPGGQPYFMPIDAPFIAEGYYEPQSKVATEIFRVPEPKISEPSRPWGTFQSSFRCEQDPWLNDVKCEPLTASANPPISAYPGPRYEASRILLNEIFSMIAHFKKPYSAAAVRHSSEGNEAIAKAWAAYRKQEQLAQGARQTPGLSYSAGVAPSILRPAAGQVFLSGNPIPIKLGPPVGWTVTTYMVKLEVKNAQGTWVAHKTIPVGAPQAQSAGGYTGFGVGGFPSSPGNWRISAQISAPNQSGWSNAVEFKVATPPPSGSQSGKAAIGKGSLMRPQ</sequence>
<feature type="signal peptide" evidence="2">
    <location>
        <begin position="1"/>
        <end position="22"/>
    </location>
</feature>
<keyword evidence="2" id="KW-0732">Signal</keyword>
<dbReference type="KEGG" id="nja:NSJP_3042"/>
<evidence type="ECO:0000256" key="1">
    <source>
        <dbReference type="SAM" id="MobiDB-lite"/>
    </source>
</evidence>
<evidence type="ECO:0000313" key="4">
    <source>
        <dbReference type="Proteomes" id="UP000192042"/>
    </source>
</evidence>
<dbReference type="AlphaFoldDB" id="A0A1W1I8L9"/>
<proteinExistence type="predicted"/>
<gene>
    <name evidence="3" type="ORF">NSJP_3042</name>
</gene>
<evidence type="ECO:0000313" key="3">
    <source>
        <dbReference type="EMBL" id="SLM49209.1"/>
    </source>
</evidence>
<evidence type="ECO:0000256" key="2">
    <source>
        <dbReference type="SAM" id="SignalP"/>
    </source>
</evidence>
<reference evidence="3 4" key="1">
    <citation type="submission" date="2017-03" db="EMBL/GenBank/DDBJ databases">
        <authorList>
            <person name="Afonso C.L."/>
            <person name="Miller P.J."/>
            <person name="Scott M.A."/>
            <person name="Spackman E."/>
            <person name="Goraichik I."/>
            <person name="Dimitrov K.M."/>
            <person name="Suarez D.L."/>
            <person name="Swayne D.E."/>
        </authorList>
    </citation>
    <scope>NUCLEOTIDE SEQUENCE [LARGE SCALE GENOMIC DNA]</scope>
    <source>
        <strain evidence="3">Genome sequencing of Nitrospira japonica strain NJ11</strain>
    </source>
</reference>